<dbReference type="Gene3D" id="3.30.70.1820">
    <property type="entry name" value="L1 transposable element, RRM domain"/>
    <property type="match status" value="1"/>
</dbReference>
<proteinExistence type="predicted"/>
<reference evidence="3" key="1">
    <citation type="submission" date="2021-05" db="EMBL/GenBank/DDBJ databases">
        <authorList>
            <person name="Alioto T."/>
            <person name="Alioto T."/>
            <person name="Gomez Garrido J."/>
        </authorList>
    </citation>
    <scope>NUCLEOTIDE SEQUENCE</scope>
</reference>
<evidence type="ECO:0000313" key="3">
    <source>
        <dbReference type="EMBL" id="CAG6618919.1"/>
    </source>
</evidence>
<dbReference type="AlphaFoldDB" id="A0A8D8LYU9"/>
<sequence>MGELLVAALEAMEKRLMDNMNDLKTSMNEINSNLSQKIEELLKTEDENKKTISMLQKKVNYLEADNKRKNVLIFNLKEEENENHSALETLVDDFFKKQMKCEFTLADLDKAQRLGEKSEGKTRPVRVSLTTERKKFHILGNIKNLKSTGIGVDVDLPEEIVKKRKQLVPIMMKKRKEGHHAIMKWDQLYVDGIQHEEQISGKRKPSLSPGTGNTFQDRRKNNKWKKKK</sequence>
<organism evidence="3">
    <name type="scientific">Cacopsylla melanoneura</name>
    <dbReference type="NCBI Taxonomy" id="428564"/>
    <lineage>
        <taxon>Eukaryota</taxon>
        <taxon>Metazoa</taxon>
        <taxon>Ecdysozoa</taxon>
        <taxon>Arthropoda</taxon>
        <taxon>Hexapoda</taxon>
        <taxon>Insecta</taxon>
        <taxon>Pterygota</taxon>
        <taxon>Neoptera</taxon>
        <taxon>Paraneoptera</taxon>
        <taxon>Hemiptera</taxon>
        <taxon>Sternorrhyncha</taxon>
        <taxon>Psylloidea</taxon>
        <taxon>Psyllidae</taxon>
        <taxon>Psyllinae</taxon>
        <taxon>Cacopsylla</taxon>
    </lineage>
</organism>
<protein>
    <submittedName>
        <fullName evidence="3">Uncharacterized protein</fullName>
    </submittedName>
</protein>
<accession>A0A8D8LYU9</accession>
<evidence type="ECO:0000256" key="1">
    <source>
        <dbReference type="SAM" id="Coils"/>
    </source>
</evidence>
<dbReference type="EMBL" id="HBUF01044480">
    <property type="protein sequence ID" value="CAG6618919.1"/>
    <property type="molecule type" value="Transcribed_RNA"/>
</dbReference>
<name>A0A8D8LYU9_9HEMI</name>
<evidence type="ECO:0000256" key="2">
    <source>
        <dbReference type="SAM" id="MobiDB-lite"/>
    </source>
</evidence>
<feature type="coiled-coil region" evidence="1">
    <location>
        <begin position="6"/>
        <end position="47"/>
    </location>
</feature>
<keyword evidence="1" id="KW-0175">Coiled coil</keyword>
<feature type="region of interest" description="Disordered" evidence="2">
    <location>
        <begin position="198"/>
        <end position="228"/>
    </location>
</feature>